<evidence type="ECO:0000256" key="1">
    <source>
        <dbReference type="ARBA" id="ARBA00008434"/>
    </source>
</evidence>
<evidence type="ECO:0000256" key="2">
    <source>
        <dbReference type="ARBA" id="ARBA00022980"/>
    </source>
</evidence>
<evidence type="ECO:0008006" key="7">
    <source>
        <dbReference type="Google" id="ProtNLM"/>
    </source>
</evidence>
<dbReference type="GO" id="GO:1990904">
    <property type="term" value="C:ribonucleoprotein complex"/>
    <property type="evidence" value="ECO:0007669"/>
    <property type="project" value="UniProtKB-KW"/>
</dbReference>
<dbReference type="GO" id="GO:0005737">
    <property type="term" value="C:cytoplasm"/>
    <property type="evidence" value="ECO:0007669"/>
    <property type="project" value="UniProtKB-ARBA"/>
</dbReference>
<dbReference type="GO" id="GO:0005840">
    <property type="term" value="C:ribosome"/>
    <property type="evidence" value="ECO:0007669"/>
    <property type="project" value="UniProtKB-KW"/>
</dbReference>
<dbReference type="Gene3D" id="1.10.287.10">
    <property type="entry name" value="S15/NS1, RNA-binding"/>
    <property type="match status" value="1"/>
</dbReference>
<dbReference type="EMBL" id="KZ819680">
    <property type="protein sequence ID" value="PWN24531.1"/>
    <property type="molecule type" value="Genomic_DNA"/>
</dbReference>
<dbReference type="InterPro" id="IPR000589">
    <property type="entry name" value="Ribosomal_uS15"/>
</dbReference>
<keyword evidence="2" id="KW-0689">Ribosomal protein</keyword>
<dbReference type="Proteomes" id="UP000245884">
    <property type="component" value="Unassembled WGS sequence"/>
</dbReference>
<reference evidence="5 6" key="1">
    <citation type="journal article" date="2018" name="Mol. Biol. Evol.">
        <title>Broad Genomic Sampling Reveals a Smut Pathogenic Ancestry of the Fungal Clade Ustilaginomycotina.</title>
        <authorList>
            <person name="Kijpornyongpan T."/>
            <person name="Mondo S.J."/>
            <person name="Barry K."/>
            <person name="Sandor L."/>
            <person name="Lee J."/>
            <person name="Lipzen A."/>
            <person name="Pangilinan J."/>
            <person name="LaButti K."/>
            <person name="Hainaut M."/>
            <person name="Henrissat B."/>
            <person name="Grigoriev I.V."/>
            <person name="Spatafora J.W."/>
            <person name="Aime M.C."/>
        </authorList>
    </citation>
    <scope>NUCLEOTIDE SEQUENCE [LARGE SCALE GENOMIC DNA]</scope>
    <source>
        <strain evidence="5 6">MCA 5214</strain>
    </source>
</reference>
<feature type="region of interest" description="Disordered" evidence="4">
    <location>
        <begin position="39"/>
        <end position="89"/>
    </location>
</feature>
<dbReference type="STRING" id="1569628.A0A316UJL0"/>
<dbReference type="AlphaFoldDB" id="A0A316UJL0"/>
<dbReference type="SMART" id="SM01387">
    <property type="entry name" value="Ribosomal_S15"/>
    <property type="match status" value="1"/>
</dbReference>
<dbReference type="InterPro" id="IPR005290">
    <property type="entry name" value="Ribosomal_uS15_bac-type"/>
</dbReference>
<dbReference type="PANTHER" id="PTHR23321:SF26">
    <property type="entry name" value="SMALL RIBOSOMAL SUBUNIT PROTEIN US15M"/>
    <property type="match status" value="1"/>
</dbReference>
<keyword evidence="3" id="KW-0687">Ribonucleoprotein</keyword>
<evidence type="ECO:0000313" key="5">
    <source>
        <dbReference type="EMBL" id="PWN24531.1"/>
    </source>
</evidence>
<evidence type="ECO:0000313" key="6">
    <source>
        <dbReference type="Proteomes" id="UP000245884"/>
    </source>
</evidence>
<keyword evidence="6" id="KW-1185">Reference proteome</keyword>
<organism evidence="5 6">
    <name type="scientific">Jaminaea rosea</name>
    <dbReference type="NCBI Taxonomy" id="1569628"/>
    <lineage>
        <taxon>Eukaryota</taxon>
        <taxon>Fungi</taxon>
        <taxon>Dikarya</taxon>
        <taxon>Basidiomycota</taxon>
        <taxon>Ustilaginomycotina</taxon>
        <taxon>Exobasidiomycetes</taxon>
        <taxon>Microstromatales</taxon>
        <taxon>Microstromatales incertae sedis</taxon>
        <taxon>Jaminaea</taxon>
    </lineage>
</organism>
<name>A0A316UJL0_9BASI</name>
<dbReference type="Pfam" id="PF00312">
    <property type="entry name" value="Ribosomal_S15"/>
    <property type="match status" value="1"/>
</dbReference>
<sequence length="379" mass="41486">MAFVALGRRAVTPTARAGTVVESLCLTLASSSLSSSVASSSSSSSSSCPIPSSSSHSYATQAQARTRKAPAQHFTKAQKRAGEQRKKLNLEKRALRRQLAEETRPDPVLGYRVGNSREAGVNDEALWEGCELKSILLSKSDAWGLTEDRRGNLTPSTTAGALGTPEEQQRQLSLGGPLRLNFGMGDDEREVLFKDLPDVVAKDRVLDTLADAEAGSGPRSGSAKYRAGEEEMDSLPLAEQVQREFEALQQQEAQSASVLSRVLDLRNASAKGIDLENKRRIISHFGGGNNTGSVETQVAILTYRLHMLHEHLSQPQFRKDEVTRRSMGLLTFKRARLLKYWRREKGEEGYLGLLKRVGVNRRAVEGEIMLGGRPKMLAG</sequence>
<evidence type="ECO:0000256" key="3">
    <source>
        <dbReference type="ARBA" id="ARBA00023274"/>
    </source>
</evidence>
<dbReference type="GO" id="GO:0003735">
    <property type="term" value="F:structural constituent of ribosome"/>
    <property type="evidence" value="ECO:0007669"/>
    <property type="project" value="InterPro"/>
</dbReference>
<protein>
    <recommendedName>
        <fullName evidence="7">S15/NS1 RNA-binding domain-containing protein</fullName>
    </recommendedName>
</protein>
<dbReference type="InterPro" id="IPR009068">
    <property type="entry name" value="uS15_NS1_RNA-bd_sf"/>
</dbReference>
<proteinExistence type="inferred from homology"/>
<gene>
    <name evidence="5" type="ORF">BDZ90DRAFT_234815</name>
</gene>
<dbReference type="GeneID" id="37028978"/>
<evidence type="ECO:0000256" key="4">
    <source>
        <dbReference type="SAM" id="MobiDB-lite"/>
    </source>
</evidence>
<comment type="similarity">
    <text evidence="1">Belongs to the universal ribosomal protein uS15 family.</text>
</comment>
<dbReference type="RefSeq" id="XP_025359143.1">
    <property type="nucleotide sequence ID" value="XM_025507155.1"/>
</dbReference>
<feature type="compositionally biased region" description="Low complexity" evidence="4">
    <location>
        <begin position="39"/>
        <end position="57"/>
    </location>
</feature>
<dbReference type="CDD" id="cd00353">
    <property type="entry name" value="Ribosomal_S15p_S13e"/>
    <property type="match status" value="1"/>
</dbReference>
<feature type="compositionally biased region" description="Basic and acidic residues" evidence="4">
    <location>
        <begin position="80"/>
        <end position="89"/>
    </location>
</feature>
<dbReference type="PANTHER" id="PTHR23321">
    <property type="entry name" value="RIBOSOMAL PROTEIN S15, BACTERIAL AND ORGANELLAR"/>
    <property type="match status" value="1"/>
</dbReference>
<dbReference type="SUPFAM" id="SSF47060">
    <property type="entry name" value="S15/NS1 RNA-binding domain"/>
    <property type="match status" value="1"/>
</dbReference>
<feature type="region of interest" description="Disordered" evidence="4">
    <location>
        <begin position="148"/>
        <end position="168"/>
    </location>
</feature>
<accession>A0A316UJL0</accession>
<dbReference type="OrthoDB" id="441444at2759"/>
<dbReference type="GO" id="GO:0006412">
    <property type="term" value="P:translation"/>
    <property type="evidence" value="ECO:0007669"/>
    <property type="project" value="InterPro"/>
</dbReference>